<dbReference type="PANTHER" id="PTHR48475">
    <property type="entry name" value="RIBONUCLEASE H"/>
    <property type="match status" value="1"/>
</dbReference>
<dbReference type="EnsemblPlants" id="AUR62023811-RA">
    <property type="protein sequence ID" value="AUR62023811-RA:cds"/>
    <property type="gene ID" value="AUR62023811"/>
</dbReference>
<reference evidence="2" key="1">
    <citation type="journal article" date="2017" name="Nature">
        <title>The genome of Chenopodium quinoa.</title>
        <authorList>
            <person name="Jarvis D.E."/>
            <person name="Ho Y.S."/>
            <person name="Lightfoot D.J."/>
            <person name="Schmoeckel S.M."/>
            <person name="Li B."/>
            <person name="Borm T.J.A."/>
            <person name="Ohyanagi H."/>
            <person name="Mineta K."/>
            <person name="Michell C.T."/>
            <person name="Saber N."/>
            <person name="Kharbatia N.M."/>
            <person name="Rupper R.R."/>
            <person name="Sharp A.R."/>
            <person name="Dally N."/>
            <person name="Boughton B.A."/>
            <person name="Woo Y.H."/>
            <person name="Gao G."/>
            <person name="Schijlen E.G.W.M."/>
            <person name="Guo X."/>
            <person name="Momin A.A."/>
            <person name="Negrao S."/>
            <person name="Al-Babili S."/>
            <person name="Gehring C."/>
            <person name="Roessner U."/>
            <person name="Jung C."/>
            <person name="Murphy K."/>
            <person name="Arold S.T."/>
            <person name="Gojobori T."/>
            <person name="van der Linden C.G."/>
            <person name="van Loo E.N."/>
            <person name="Jellen E.N."/>
            <person name="Maughan P.J."/>
            <person name="Tester M."/>
        </authorList>
    </citation>
    <scope>NUCLEOTIDE SEQUENCE [LARGE SCALE GENOMIC DNA]</scope>
    <source>
        <strain evidence="2">cv. PI 614886</strain>
    </source>
</reference>
<evidence type="ECO:0000259" key="1">
    <source>
        <dbReference type="Pfam" id="PF17919"/>
    </source>
</evidence>
<accession>A0A803M5T8</accession>
<organism evidence="2 3">
    <name type="scientific">Chenopodium quinoa</name>
    <name type="common">Quinoa</name>
    <dbReference type="NCBI Taxonomy" id="63459"/>
    <lineage>
        <taxon>Eukaryota</taxon>
        <taxon>Viridiplantae</taxon>
        <taxon>Streptophyta</taxon>
        <taxon>Embryophyta</taxon>
        <taxon>Tracheophyta</taxon>
        <taxon>Spermatophyta</taxon>
        <taxon>Magnoliopsida</taxon>
        <taxon>eudicotyledons</taxon>
        <taxon>Gunneridae</taxon>
        <taxon>Pentapetalae</taxon>
        <taxon>Caryophyllales</taxon>
        <taxon>Chenopodiaceae</taxon>
        <taxon>Chenopodioideae</taxon>
        <taxon>Atripliceae</taxon>
        <taxon>Chenopodium</taxon>
    </lineage>
</organism>
<dbReference type="OMA" id="GELPVYY"/>
<feature type="domain" description="Reverse transcriptase/retrotransposon-derived protein RNase H-like" evidence="1">
    <location>
        <begin position="2"/>
        <end position="78"/>
    </location>
</feature>
<evidence type="ECO:0000313" key="2">
    <source>
        <dbReference type="EnsemblPlants" id="AUR62023811-RA:cds"/>
    </source>
</evidence>
<reference evidence="2" key="2">
    <citation type="submission" date="2021-03" db="UniProtKB">
        <authorList>
            <consortium name="EnsemblPlants"/>
        </authorList>
    </citation>
    <scope>IDENTIFICATION</scope>
</reference>
<dbReference type="InterPro" id="IPR043502">
    <property type="entry name" value="DNA/RNA_pol_sf"/>
</dbReference>
<dbReference type="SUPFAM" id="SSF56672">
    <property type="entry name" value="DNA/RNA polymerases"/>
    <property type="match status" value="1"/>
</dbReference>
<dbReference type="AlphaFoldDB" id="A0A803M5T8"/>
<dbReference type="Proteomes" id="UP000596660">
    <property type="component" value="Unplaced"/>
</dbReference>
<evidence type="ECO:0000313" key="3">
    <source>
        <dbReference type="Proteomes" id="UP000596660"/>
    </source>
</evidence>
<dbReference type="Gramene" id="AUR62023811-RA">
    <property type="protein sequence ID" value="AUR62023811-RA:cds"/>
    <property type="gene ID" value="AUR62023811"/>
</dbReference>
<proteinExistence type="predicted"/>
<dbReference type="InterPro" id="IPR041577">
    <property type="entry name" value="RT_RNaseH_2"/>
</dbReference>
<dbReference type="Gene3D" id="3.10.20.370">
    <property type="match status" value="1"/>
</dbReference>
<protein>
    <recommendedName>
        <fullName evidence="1">Reverse transcriptase/retrotransposon-derived protein RNase H-like domain-containing protein</fullName>
    </recommendedName>
</protein>
<dbReference type="PANTHER" id="PTHR48475:SF1">
    <property type="entry name" value="RNASE H TYPE-1 DOMAIN-CONTAINING PROTEIN"/>
    <property type="match status" value="1"/>
</dbReference>
<sequence length="81" mass="8992">MTPPLLSKPKTNEPLQLYIAVSAVAVSAVLTREDDEAGELPVYYVSKTLLPVEVRYISLEKLALALIIAVKKLRHYLKPTT</sequence>
<dbReference type="Pfam" id="PF17919">
    <property type="entry name" value="RT_RNaseH_2"/>
    <property type="match status" value="1"/>
</dbReference>
<keyword evidence="3" id="KW-1185">Reference proteome</keyword>
<name>A0A803M5T8_CHEQI</name>